<protein>
    <submittedName>
        <fullName evidence="2">Uncharacterized protein</fullName>
    </submittedName>
</protein>
<evidence type="ECO:0000313" key="3">
    <source>
        <dbReference type="Proteomes" id="UP000242699"/>
    </source>
</evidence>
<evidence type="ECO:0000256" key="1">
    <source>
        <dbReference type="SAM" id="Phobius"/>
    </source>
</evidence>
<dbReference type="EMBL" id="PXYT01000036">
    <property type="protein sequence ID" value="PSR26445.1"/>
    <property type="molecule type" value="Genomic_DNA"/>
</dbReference>
<organism evidence="2 3">
    <name type="scientific">Sulfobacillus benefaciens</name>
    <dbReference type="NCBI Taxonomy" id="453960"/>
    <lineage>
        <taxon>Bacteria</taxon>
        <taxon>Bacillati</taxon>
        <taxon>Bacillota</taxon>
        <taxon>Clostridia</taxon>
        <taxon>Eubacteriales</taxon>
        <taxon>Clostridiales Family XVII. Incertae Sedis</taxon>
        <taxon>Sulfobacillus</taxon>
    </lineage>
</organism>
<dbReference type="Proteomes" id="UP000242699">
    <property type="component" value="Unassembled WGS sequence"/>
</dbReference>
<name>A0A2T2WW40_9FIRM</name>
<feature type="transmembrane region" description="Helical" evidence="1">
    <location>
        <begin position="58"/>
        <end position="75"/>
    </location>
</feature>
<keyword evidence="1" id="KW-0472">Membrane</keyword>
<accession>A0A2T2WW40</accession>
<dbReference type="AlphaFoldDB" id="A0A2T2WW40"/>
<evidence type="ECO:0000313" key="2">
    <source>
        <dbReference type="EMBL" id="PSR26445.1"/>
    </source>
</evidence>
<proteinExistence type="predicted"/>
<keyword evidence="1" id="KW-0812">Transmembrane</keyword>
<sequence>MSELWILGSALLVGFEAGSALYQQRCIARSRAAILAWTVGFGTLLVLWHTTRRISLQGWWIGAGMVLVMKAFYELHHYQSSRMVLQSAWIEPLEAIGTLFVLIVGTGNIAAVIAGFIAGFVLPFGFQDWMQVLRGWGDIMRTVSLGGVGLEDLAHGLWPASWVPWPYVWWMVPWLLWWEVSDRFWRDYATAWPPKQ</sequence>
<gene>
    <name evidence="2" type="ORF">C7B43_13975</name>
</gene>
<reference evidence="2 3" key="1">
    <citation type="journal article" date="2014" name="BMC Genomics">
        <title>Comparison of environmental and isolate Sulfobacillus genomes reveals diverse carbon, sulfur, nitrogen, and hydrogen metabolisms.</title>
        <authorList>
            <person name="Justice N.B."/>
            <person name="Norman A."/>
            <person name="Brown C.T."/>
            <person name="Singh A."/>
            <person name="Thomas B.C."/>
            <person name="Banfield J.F."/>
        </authorList>
    </citation>
    <scope>NUCLEOTIDE SEQUENCE [LARGE SCALE GENOMIC DNA]</scope>
    <source>
        <strain evidence="2">AMDSBA1</strain>
    </source>
</reference>
<feature type="transmembrane region" description="Helical" evidence="1">
    <location>
        <begin position="95"/>
        <end position="124"/>
    </location>
</feature>
<feature type="transmembrane region" description="Helical" evidence="1">
    <location>
        <begin position="33"/>
        <end position="51"/>
    </location>
</feature>
<comment type="caution">
    <text evidence="2">The sequence shown here is derived from an EMBL/GenBank/DDBJ whole genome shotgun (WGS) entry which is preliminary data.</text>
</comment>
<keyword evidence="1" id="KW-1133">Transmembrane helix</keyword>